<name>A0ABR4KAL3_9EURO</name>
<keyword evidence="3" id="KW-1185">Reference proteome</keyword>
<organism evidence="2 3">
    <name type="scientific">Aspergillus pseudodeflectus</name>
    <dbReference type="NCBI Taxonomy" id="176178"/>
    <lineage>
        <taxon>Eukaryota</taxon>
        <taxon>Fungi</taxon>
        <taxon>Dikarya</taxon>
        <taxon>Ascomycota</taxon>
        <taxon>Pezizomycotina</taxon>
        <taxon>Eurotiomycetes</taxon>
        <taxon>Eurotiomycetidae</taxon>
        <taxon>Eurotiales</taxon>
        <taxon>Aspergillaceae</taxon>
        <taxon>Aspergillus</taxon>
        <taxon>Aspergillus subgen. Nidulantes</taxon>
    </lineage>
</organism>
<gene>
    <name evidence="2" type="ORF">BJX68DRAFT_267183</name>
</gene>
<dbReference type="Proteomes" id="UP001610444">
    <property type="component" value="Unassembled WGS sequence"/>
</dbReference>
<dbReference type="PANTHER" id="PTHR41773:SF1">
    <property type="entry name" value="RELA_SPOT DOMAIN-CONTAINING PROTEIN"/>
    <property type="match status" value="1"/>
</dbReference>
<dbReference type="Gene3D" id="3.30.460.10">
    <property type="entry name" value="Beta Polymerase, domain 2"/>
    <property type="match status" value="1"/>
</dbReference>
<dbReference type="InterPro" id="IPR043519">
    <property type="entry name" value="NT_sf"/>
</dbReference>
<dbReference type="EMBL" id="JBFXLR010000023">
    <property type="protein sequence ID" value="KAL2849331.1"/>
    <property type="molecule type" value="Genomic_DNA"/>
</dbReference>
<dbReference type="InterPro" id="IPR007685">
    <property type="entry name" value="RelA_SpoT"/>
</dbReference>
<dbReference type="PANTHER" id="PTHR41773">
    <property type="entry name" value="GTP PYROPHOSPHATASE-RELATED"/>
    <property type="match status" value="1"/>
</dbReference>
<evidence type="ECO:0000313" key="2">
    <source>
        <dbReference type="EMBL" id="KAL2849331.1"/>
    </source>
</evidence>
<dbReference type="Pfam" id="PF04607">
    <property type="entry name" value="RelA_SpoT"/>
    <property type="match status" value="1"/>
</dbReference>
<comment type="caution">
    <text evidence="2">The sequence shown here is derived from an EMBL/GenBank/DDBJ whole genome shotgun (WGS) entry which is preliminary data.</text>
</comment>
<protein>
    <recommendedName>
        <fullName evidence="1">RelA/SpoT domain-containing protein</fullName>
    </recommendedName>
</protein>
<accession>A0ABR4KAL3</accession>
<dbReference type="SUPFAM" id="SSF81301">
    <property type="entry name" value="Nucleotidyltransferase"/>
    <property type="match status" value="1"/>
</dbReference>
<feature type="domain" description="RelA/SpoT" evidence="1">
    <location>
        <begin position="48"/>
        <end position="176"/>
    </location>
</feature>
<dbReference type="GeneID" id="98160899"/>
<evidence type="ECO:0000259" key="1">
    <source>
        <dbReference type="Pfam" id="PF04607"/>
    </source>
</evidence>
<sequence>MAFNIDTWLDGTYTKKLSFEYKRNAEAVERKCRDALVNAKISYLSSFRIKSGKSLKAKLEKIQNLDPNYHLSADTITGPGGVFDIAGVRIAVYTPDDLQRAQEVIESKCGFSYHVRDIRDYSPFTRVETSTQPAYTATHLIVSVDEDGLTLPVELQVMMVLKSSFGHIEHDYVYKKVHPDASEAELKILFAYGKAIDHSEELLKELSRLRQQRLEAKFKDIHGLGSFLITWWHENVDDQVKIIGPLGALYQLLLKKEVSSLITRGGLWVFLTENIAQTTKQPTKTPTPNVRFVPTLLIIDKVFQKYGVELQPSSEPVRNEEKYDRRLKVIMSTILWLSEFFSPAEWENALLEKLTTPQMRQLSWLASSAPCQLVRDRSHFNNRVDNCKQVDGVWDLFKTHSCRAVKLVWELSNSGILRVVAEETDLFNRVFIQPGRTLNNHISQGANPSLP</sequence>
<evidence type="ECO:0000313" key="3">
    <source>
        <dbReference type="Proteomes" id="UP001610444"/>
    </source>
</evidence>
<dbReference type="RefSeq" id="XP_070898718.1">
    <property type="nucleotide sequence ID" value="XM_071045735.1"/>
</dbReference>
<proteinExistence type="predicted"/>
<reference evidence="2 3" key="1">
    <citation type="submission" date="2024-07" db="EMBL/GenBank/DDBJ databases">
        <title>Section-level genome sequencing and comparative genomics of Aspergillus sections Usti and Cavernicolus.</title>
        <authorList>
            <consortium name="Lawrence Berkeley National Laboratory"/>
            <person name="Nybo J.L."/>
            <person name="Vesth T.C."/>
            <person name="Theobald S."/>
            <person name="Frisvad J.C."/>
            <person name="Larsen T.O."/>
            <person name="Kjaerboelling I."/>
            <person name="Rothschild-Mancinelli K."/>
            <person name="Lyhne E.K."/>
            <person name="Kogle M.E."/>
            <person name="Barry K."/>
            <person name="Clum A."/>
            <person name="Na H."/>
            <person name="Ledsgaard L."/>
            <person name="Lin J."/>
            <person name="Lipzen A."/>
            <person name="Kuo A."/>
            <person name="Riley R."/>
            <person name="Mondo S."/>
            <person name="LaButti K."/>
            <person name="Haridas S."/>
            <person name="Pangalinan J."/>
            <person name="Salamov A.A."/>
            <person name="Simmons B.A."/>
            <person name="Magnuson J.K."/>
            <person name="Chen J."/>
            <person name="Drula E."/>
            <person name="Henrissat B."/>
            <person name="Wiebenga A."/>
            <person name="Lubbers R.J."/>
            <person name="Gomes A.C."/>
            <person name="Macurrencykelacurrency M.R."/>
            <person name="Stajich J."/>
            <person name="Grigoriev I.V."/>
            <person name="Mortensen U.H."/>
            <person name="De vries R.P."/>
            <person name="Baker S.E."/>
            <person name="Andersen M.R."/>
        </authorList>
    </citation>
    <scope>NUCLEOTIDE SEQUENCE [LARGE SCALE GENOMIC DNA]</scope>
    <source>
        <strain evidence="2 3">CBS 756.74</strain>
    </source>
</reference>
<dbReference type="CDD" id="cd05399">
    <property type="entry name" value="NT_Rel-Spo_like"/>
    <property type="match status" value="1"/>
</dbReference>